<organism evidence="3">
    <name type="scientific">Ruegeria sp. PrR005</name>
    <dbReference type="NCBI Taxonomy" id="2706882"/>
    <lineage>
        <taxon>Bacteria</taxon>
        <taxon>Pseudomonadati</taxon>
        <taxon>Pseudomonadota</taxon>
        <taxon>Alphaproteobacteria</taxon>
        <taxon>Rhodobacterales</taxon>
        <taxon>Roseobacteraceae</taxon>
        <taxon>Ruegeria</taxon>
    </lineage>
</organism>
<evidence type="ECO:0000313" key="3">
    <source>
        <dbReference type="EMBL" id="NDW46257.1"/>
    </source>
</evidence>
<feature type="region of interest" description="Disordered" evidence="1">
    <location>
        <begin position="179"/>
        <end position="199"/>
    </location>
</feature>
<comment type="caution">
    <text evidence="3">The sequence shown here is derived from an EMBL/GenBank/DDBJ whole genome shotgun (WGS) entry which is preliminary data.</text>
</comment>
<proteinExistence type="predicted"/>
<keyword evidence="2" id="KW-0732">Signal</keyword>
<dbReference type="AlphaFoldDB" id="A0A6B2NUG7"/>
<protein>
    <recommendedName>
        <fullName evidence="4">DUF4136 domain-containing protein</fullName>
    </recommendedName>
</protein>
<dbReference type="PROSITE" id="PS51257">
    <property type="entry name" value="PROKAR_LIPOPROTEIN"/>
    <property type="match status" value="1"/>
</dbReference>
<sequence>MIRILALLTGMALLAACTAATPEEPLEDLGEFKLGHYVVFAGKAQKGPISRDATAEEWEAALKTAVGERFPQYQGSQFYHLGISVEGYMLAPPGVPVVYSPKSALIINVTVWDDATQSKLNPEVEQFTVFEATTGESWLIGSGNARTREEQLLGLSRNAVGEIEDWLVEMQKEKGWFNKRPEAAPASDAATGLLKPLEG</sequence>
<reference evidence="3" key="1">
    <citation type="submission" date="2020-02" db="EMBL/GenBank/DDBJ databases">
        <title>Delineation of the pyrene-degrading pathway in Roseobacter clade bacteria by genomic analysis.</title>
        <authorList>
            <person name="Zhou H."/>
            <person name="Wang H."/>
        </authorList>
    </citation>
    <scope>NUCLEOTIDE SEQUENCE</scope>
    <source>
        <strain evidence="3">PrR005</strain>
    </source>
</reference>
<feature type="chain" id="PRO_5025445109" description="DUF4136 domain-containing protein" evidence="2">
    <location>
        <begin position="20"/>
        <end position="199"/>
    </location>
</feature>
<dbReference type="EMBL" id="JAAGOX010000023">
    <property type="protein sequence ID" value="NDW46257.1"/>
    <property type="molecule type" value="Genomic_DNA"/>
</dbReference>
<evidence type="ECO:0000256" key="2">
    <source>
        <dbReference type="SAM" id="SignalP"/>
    </source>
</evidence>
<name>A0A6B2NUG7_9RHOB</name>
<gene>
    <name evidence="3" type="ORF">G0P99_14915</name>
</gene>
<evidence type="ECO:0000256" key="1">
    <source>
        <dbReference type="SAM" id="MobiDB-lite"/>
    </source>
</evidence>
<dbReference type="RefSeq" id="WP_164131194.1">
    <property type="nucleotide sequence ID" value="NZ_JAAGOX010000023.1"/>
</dbReference>
<evidence type="ECO:0008006" key="4">
    <source>
        <dbReference type="Google" id="ProtNLM"/>
    </source>
</evidence>
<feature type="signal peptide" evidence="2">
    <location>
        <begin position="1"/>
        <end position="19"/>
    </location>
</feature>
<accession>A0A6B2NUG7</accession>